<dbReference type="NCBIfam" id="TIGR00231">
    <property type="entry name" value="small_GTP"/>
    <property type="match status" value="1"/>
</dbReference>
<dbReference type="InterPro" id="IPR041709">
    <property type="entry name" value="EF-Tu_GTP-bd"/>
</dbReference>
<keyword evidence="12" id="KW-1185">Reference proteome</keyword>
<dbReference type="InterPro" id="IPR009000">
    <property type="entry name" value="Transl_B-barrel_sf"/>
</dbReference>
<comment type="subcellular location">
    <subcellularLocation>
        <location evidence="1">Mitochondrion</location>
    </subcellularLocation>
</comment>
<comment type="caution">
    <text evidence="11">The sequence shown here is derived from an EMBL/GenBank/DDBJ whole genome shotgun (WGS) entry which is preliminary data.</text>
</comment>
<dbReference type="CDD" id="cd03697">
    <property type="entry name" value="EFTU_II"/>
    <property type="match status" value="1"/>
</dbReference>
<keyword evidence="3 9" id="KW-0547">Nucleotide-binding</keyword>
<evidence type="ECO:0000256" key="7">
    <source>
        <dbReference type="ARBA" id="ARBA00023128"/>
    </source>
</evidence>
<dbReference type="PROSITE" id="PS51722">
    <property type="entry name" value="G_TR_2"/>
    <property type="match status" value="1"/>
</dbReference>
<evidence type="ECO:0000313" key="12">
    <source>
        <dbReference type="Proteomes" id="UP001283341"/>
    </source>
</evidence>
<proteinExistence type="inferred from homology"/>
<evidence type="ECO:0000256" key="2">
    <source>
        <dbReference type="ARBA" id="ARBA00007249"/>
    </source>
</evidence>
<feature type="domain" description="Tr-type G" evidence="10">
    <location>
        <begin position="51"/>
        <end position="247"/>
    </location>
</feature>
<dbReference type="CDD" id="cd01884">
    <property type="entry name" value="EF_Tu"/>
    <property type="match status" value="1"/>
</dbReference>
<dbReference type="GO" id="GO:0005739">
    <property type="term" value="C:mitochondrion"/>
    <property type="evidence" value="ECO:0007669"/>
    <property type="project" value="UniProtKB-SubCell"/>
</dbReference>
<evidence type="ECO:0000256" key="5">
    <source>
        <dbReference type="ARBA" id="ARBA00022917"/>
    </source>
</evidence>
<dbReference type="InterPro" id="IPR050055">
    <property type="entry name" value="EF-Tu_GTPase"/>
</dbReference>
<dbReference type="PANTHER" id="PTHR43721:SF36">
    <property type="entry name" value="ELONGATION FACTOR TU, MITOCHONDRIAL"/>
    <property type="match status" value="1"/>
</dbReference>
<dbReference type="Pfam" id="PF03143">
    <property type="entry name" value="GTP_EFTU_D3"/>
    <property type="match status" value="1"/>
</dbReference>
<dbReference type="AlphaFoldDB" id="A0AAE0MAM1"/>
<dbReference type="InterPro" id="IPR004541">
    <property type="entry name" value="Transl_elong_EFTu/EF1A_bac/org"/>
</dbReference>
<dbReference type="InterPro" id="IPR005225">
    <property type="entry name" value="Small_GTP-bd"/>
</dbReference>
<dbReference type="FunFam" id="2.40.30.10:FF:000001">
    <property type="entry name" value="Elongation factor Tu"/>
    <property type="match status" value="1"/>
</dbReference>
<dbReference type="NCBIfam" id="NF009373">
    <property type="entry name" value="PRK12736.1"/>
    <property type="match status" value="1"/>
</dbReference>
<evidence type="ECO:0000256" key="1">
    <source>
        <dbReference type="ARBA" id="ARBA00004173"/>
    </source>
</evidence>
<dbReference type="EMBL" id="JAUEDM010000002">
    <property type="protein sequence ID" value="KAK3325502.1"/>
    <property type="molecule type" value="Genomic_DNA"/>
</dbReference>
<dbReference type="NCBIfam" id="NF000766">
    <property type="entry name" value="PRK00049.1"/>
    <property type="match status" value="1"/>
</dbReference>
<accession>A0AAE0MAM1</accession>
<comment type="function">
    <text evidence="9">This protein promotes the GTP-dependent binding of aminoacyl-tRNA to the A-site of ribosomes during protein biosynthesis.</text>
</comment>
<dbReference type="Gene3D" id="3.40.50.300">
    <property type="entry name" value="P-loop containing nucleotide triphosphate hydrolases"/>
    <property type="match status" value="1"/>
</dbReference>
<sequence>MSVSLRTIAPFLRTARSTLRTTANPLVSLQRQNRSSVLNFARTYAVFERNKPHVNIGTIGHVDHGKTTLSAAITKRQAEKGLASFLDYGSIDKAPEERKRGITISTAHIEYSTDARHYSHVDCPGHADYIKNMISGAASMDGAIIVVAASDGQMPQTREHLLLARQVGIQKIVVFVNKVDAIDDPEMLELVEMEMRELLTTYGFDGEETPVIMGSALCALDGKRPEIGVEKIDALMKAIDDWIPTPQRNMDKPFLMSVEDVFSIAGRGTVVSGRVERGLLKRDDEVELVGKGTEVIKTKVTDIETFHKSCEEAIAGDNSGLLLRGVRREDLRRGMVCVKPGTVQAHSKFLISMYVLTKEEGGRHTGFGENYRPQVYVRSADEACALYFPEGTEDKESKMVMPGDNTEMVAELHHPIAIEAGQRLTIREGGRTVATGLVTRIIK</sequence>
<comment type="similarity">
    <text evidence="2 9">Belongs to the TRAFAC class translation factor GTPase superfamily. Classic translation factor GTPase family. EF-Tu/EF-1A subfamily.</text>
</comment>
<evidence type="ECO:0000256" key="3">
    <source>
        <dbReference type="ARBA" id="ARBA00022741"/>
    </source>
</evidence>
<dbReference type="SUPFAM" id="SSF50447">
    <property type="entry name" value="Translation proteins"/>
    <property type="match status" value="1"/>
</dbReference>
<dbReference type="InterPro" id="IPR004161">
    <property type="entry name" value="EFTu-like_2"/>
</dbReference>
<dbReference type="PANTHER" id="PTHR43721">
    <property type="entry name" value="ELONGATION FACTOR TU-RELATED"/>
    <property type="match status" value="1"/>
</dbReference>
<evidence type="ECO:0000313" key="11">
    <source>
        <dbReference type="EMBL" id="KAK3325502.1"/>
    </source>
</evidence>
<dbReference type="CDD" id="cd03707">
    <property type="entry name" value="EFTU_III"/>
    <property type="match status" value="1"/>
</dbReference>
<dbReference type="Gene3D" id="2.40.30.10">
    <property type="entry name" value="Translation factors"/>
    <property type="match status" value="2"/>
</dbReference>
<keyword evidence="4 9" id="KW-0251">Elongation factor</keyword>
<keyword evidence="7" id="KW-0496">Mitochondrion</keyword>
<reference evidence="11" key="1">
    <citation type="journal article" date="2023" name="Mol. Phylogenet. Evol.">
        <title>Genome-scale phylogeny and comparative genomics of the fungal order Sordariales.</title>
        <authorList>
            <person name="Hensen N."/>
            <person name="Bonometti L."/>
            <person name="Westerberg I."/>
            <person name="Brannstrom I.O."/>
            <person name="Guillou S."/>
            <person name="Cros-Aarteil S."/>
            <person name="Calhoun S."/>
            <person name="Haridas S."/>
            <person name="Kuo A."/>
            <person name="Mondo S."/>
            <person name="Pangilinan J."/>
            <person name="Riley R."/>
            <person name="LaButti K."/>
            <person name="Andreopoulos B."/>
            <person name="Lipzen A."/>
            <person name="Chen C."/>
            <person name="Yan M."/>
            <person name="Daum C."/>
            <person name="Ng V."/>
            <person name="Clum A."/>
            <person name="Steindorff A."/>
            <person name="Ohm R.A."/>
            <person name="Martin F."/>
            <person name="Silar P."/>
            <person name="Natvig D.O."/>
            <person name="Lalanne C."/>
            <person name="Gautier V."/>
            <person name="Ament-Velasquez S.L."/>
            <person name="Kruys A."/>
            <person name="Hutchinson M.I."/>
            <person name="Powell A.J."/>
            <person name="Barry K."/>
            <person name="Miller A.N."/>
            <person name="Grigoriev I.V."/>
            <person name="Debuchy R."/>
            <person name="Gladieux P."/>
            <person name="Hiltunen Thoren M."/>
            <person name="Johannesson H."/>
        </authorList>
    </citation>
    <scope>NUCLEOTIDE SEQUENCE</scope>
    <source>
        <strain evidence="11">CBS 118394</strain>
    </source>
</reference>
<dbReference type="PRINTS" id="PR00315">
    <property type="entry name" value="ELONGATNFCT"/>
</dbReference>
<dbReference type="PROSITE" id="PS00301">
    <property type="entry name" value="G_TR_1"/>
    <property type="match status" value="1"/>
</dbReference>
<dbReference type="InterPro" id="IPR031157">
    <property type="entry name" value="G_TR_CS"/>
</dbReference>
<evidence type="ECO:0000256" key="4">
    <source>
        <dbReference type="ARBA" id="ARBA00022768"/>
    </source>
</evidence>
<evidence type="ECO:0000256" key="9">
    <source>
        <dbReference type="RuleBase" id="RU000325"/>
    </source>
</evidence>
<evidence type="ECO:0000256" key="6">
    <source>
        <dbReference type="ARBA" id="ARBA00022946"/>
    </source>
</evidence>
<dbReference type="InterPro" id="IPR027417">
    <property type="entry name" value="P-loop_NTPase"/>
</dbReference>
<dbReference type="InterPro" id="IPR004160">
    <property type="entry name" value="Transl_elong_EFTu/EF1A_C"/>
</dbReference>
<dbReference type="InterPro" id="IPR000795">
    <property type="entry name" value="T_Tr_GTP-bd_dom"/>
</dbReference>
<dbReference type="Proteomes" id="UP001283341">
    <property type="component" value="Unassembled WGS sequence"/>
</dbReference>
<dbReference type="Pfam" id="PF00009">
    <property type="entry name" value="GTP_EFTU"/>
    <property type="match status" value="1"/>
</dbReference>
<name>A0AAE0MAM1_9PEZI</name>
<dbReference type="GO" id="GO:0070125">
    <property type="term" value="P:mitochondrial translational elongation"/>
    <property type="evidence" value="ECO:0007669"/>
    <property type="project" value="TreeGrafter"/>
</dbReference>
<dbReference type="SUPFAM" id="SSF52540">
    <property type="entry name" value="P-loop containing nucleoside triphosphate hydrolases"/>
    <property type="match status" value="1"/>
</dbReference>
<keyword evidence="8 9" id="KW-0342">GTP-binding</keyword>
<evidence type="ECO:0000259" key="10">
    <source>
        <dbReference type="PROSITE" id="PS51722"/>
    </source>
</evidence>
<dbReference type="FunFam" id="3.40.50.300:FF:000003">
    <property type="entry name" value="Elongation factor Tu"/>
    <property type="match status" value="1"/>
</dbReference>
<organism evidence="11 12">
    <name type="scientific">Apodospora peruviana</name>
    <dbReference type="NCBI Taxonomy" id="516989"/>
    <lineage>
        <taxon>Eukaryota</taxon>
        <taxon>Fungi</taxon>
        <taxon>Dikarya</taxon>
        <taxon>Ascomycota</taxon>
        <taxon>Pezizomycotina</taxon>
        <taxon>Sordariomycetes</taxon>
        <taxon>Sordariomycetidae</taxon>
        <taxon>Sordariales</taxon>
        <taxon>Lasiosphaeriaceae</taxon>
        <taxon>Apodospora</taxon>
    </lineage>
</organism>
<dbReference type="Pfam" id="PF03144">
    <property type="entry name" value="GTP_EFTU_D2"/>
    <property type="match status" value="1"/>
</dbReference>
<dbReference type="GO" id="GO:0005525">
    <property type="term" value="F:GTP binding"/>
    <property type="evidence" value="ECO:0007669"/>
    <property type="project" value="UniProtKB-UniRule"/>
</dbReference>
<dbReference type="SUPFAM" id="SSF50465">
    <property type="entry name" value="EF-Tu/eEF-1alpha/eIF2-gamma C-terminal domain"/>
    <property type="match status" value="1"/>
</dbReference>
<dbReference type="NCBIfam" id="NF009372">
    <property type="entry name" value="PRK12735.1"/>
    <property type="match status" value="1"/>
</dbReference>
<evidence type="ECO:0000256" key="8">
    <source>
        <dbReference type="ARBA" id="ARBA00023134"/>
    </source>
</evidence>
<reference evidence="11" key="2">
    <citation type="submission" date="2023-06" db="EMBL/GenBank/DDBJ databases">
        <authorList>
            <consortium name="Lawrence Berkeley National Laboratory"/>
            <person name="Haridas S."/>
            <person name="Hensen N."/>
            <person name="Bonometti L."/>
            <person name="Westerberg I."/>
            <person name="Brannstrom I.O."/>
            <person name="Guillou S."/>
            <person name="Cros-Aarteil S."/>
            <person name="Calhoun S."/>
            <person name="Kuo A."/>
            <person name="Mondo S."/>
            <person name="Pangilinan J."/>
            <person name="Riley R."/>
            <person name="Labutti K."/>
            <person name="Andreopoulos B."/>
            <person name="Lipzen A."/>
            <person name="Chen C."/>
            <person name="Yanf M."/>
            <person name="Daum C."/>
            <person name="Ng V."/>
            <person name="Clum A."/>
            <person name="Steindorff A."/>
            <person name="Ohm R."/>
            <person name="Martin F."/>
            <person name="Silar P."/>
            <person name="Natvig D."/>
            <person name="Lalanne C."/>
            <person name="Gautier V."/>
            <person name="Ament-Velasquez S.L."/>
            <person name="Kruys A."/>
            <person name="Hutchinson M.I."/>
            <person name="Powell A.J."/>
            <person name="Barry K."/>
            <person name="Miller A.N."/>
            <person name="Grigoriev I.V."/>
            <person name="Debuchy R."/>
            <person name="Gladieux P."/>
            <person name="Thoren M.H."/>
            <person name="Johannesson H."/>
        </authorList>
    </citation>
    <scope>NUCLEOTIDE SEQUENCE</scope>
    <source>
        <strain evidence="11">CBS 118394</strain>
    </source>
</reference>
<keyword evidence="6" id="KW-0809">Transit peptide</keyword>
<dbReference type="InterPro" id="IPR009001">
    <property type="entry name" value="Transl_elong_EF1A/Init_IF2_C"/>
</dbReference>
<dbReference type="HAMAP" id="MF_00118_B">
    <property type="entry name" value="EF_Tu_B"/>
    <property type="match status" value="1"/>
</dbReference>
<dbReference type="InterPro" id="IPR033720">
    <property type="entry name" value="EFTU_2"/>
</dbReference>
<dbReference type="NCBIfam" id="TIGR00485">
    <property type="entry name" value="EF-Tu"/>
    <property type="match status" value="1"/>
</dbReference>
<dbReference type="GO" id="GO:0003924">
    <property type="term" value="F:GTPase activity"/>
    <property type="evidence" value="ECO:0007669"/>
    <property type="project" value="UniProtKB-UniRule"/>
</dbReference>
<protein>
    <recommendedName>
        <fullName evidence="9">Elongation factor Tu</fullName>
    </recommendedName>
</protein>
<dbReference type="GO" id="GO:0003746">
    <property type="term" value="F:translation elongation factor activity"/>
    <property type="evidence" value="ECO:0007669"/>
    <property type="project" value="UniProtKB-UniRule"/>
</dbReference>
<keyword evidence="5" id="KW-0648">Protein biosynthesis</keyword>
<gene>
    <name evidence="11" type="ORF">B0H66DRAFT_548492</name>
</gene>